<keyword evidence="6" id="KW-1185">Reference proteome</keyword>
<dbReference type="AlphaFoldDB" id="A0A135P6V0"/>
<proteinExistence type="predicted"/>
<dbReference type="OrthoDB" id="7170628at2"/>
<feature type="domain" description="HTH luxR-type" evidence="4">
    <location>
        <begin position="176"/>
        <end position="241"/>
    </location>
</feature>
<dbReference type="InterPro" id="IPR005143">
    <property type="entry name" value="TF_LuxR_autoind-bd_dom"/>
</dbReference>
<evidence type="ECO:0000256" key="2">
    <source>
        <dbReference type="ARBA" id="ARBA00023125"/>
    </source>
</evidence>
<dbReference type="Proteomes" id="UP000070498">
    <property type="component" value="Unassembled WGS sequence"/>
</dbReference>
<reference evidence="5 6" key="1">
    <citation type="submission" date="2015-11" db="EMBL/GenBank/DDBJ databases">
        <title>Draft genome sequence of Agrobacterium sp. R89-1.</title>
        <authorList>
            <person name="Zahradnik J."/>
            <person name="Kyslikova E."/>
            <person name="Palyzova A."/>
            <person name="Kyslik P."/>
        </authorList>
    </citation>
    <scope>NUCLEOTIDE SEQUENCE [LARGE SCALE GENOMIC DNA]</scope>
    <source>
        <strain evidence="5 6">R89-1</strain>
    </source>
</reference>
<dbReference type="InterPro" id="IPR036388">
    <property type="entry name" value="WH-like_DNA-bd_sf"/>
</dbReference>
<keyword evidence="2 5" id="KW-0238">DNA-binding</keyword>
<dbReference type="Gene3D" id="1.10.10.10">
    <property type="entry name" value="Winged helix-like DNA-binding domain superfamily/Winged helix DNA-binding domain"/>
    <property type="match status" value="1"/>
</dbReference>
<dbReference type="PROSITE" id="PS00622">
    <property type="entry name" value="HTH_LUXR_1"/>
    <property type="match status" value="1"/>
</dbReference>
<accession>A0A135P6V0</accession>
<dbReference type="InterPro" id="IPR016032">
    <property type="entry name" value="Sig_transdc_resp-reg_C-effctor"/>
</dbReference>
<evidence type="ECO:0000313" key="5">
    <source>
        <dbReference type="EMBL" id="KXG87155.1"/>
    </source>
</evidence>
<comment type="caution">
    <text evidence="5">The sequence shown here is derived from an EMBL/GenBank/DDBJ whole genome shotgun (WGS) entry which is preliminary data.</text>
</comment>
<dbReference type="STRING" id="2052828.ATO67_20605"/>
<dbReference type="CDD" id="cd06170">
    <property type="entry name" value="LuxR_C_like"/>
    <property type="match status" value="1"/>
</dbReference>
<name>A0A135P6V0_9HYPH</name>
<gene>
    <name evidence="5" type="ORF">ATO67_20605</name>
</gene>
<dbReference type="Pfam" id="PF00196">
    <property type="entry name" value="GerE"/>
    <property type="match status" value="1"/>
</dbReference>
<dbReference type="InterPro" id="IPR000792">
    <property type="entry name" value="Tscrpt_reg_LuxR_C"/>
</dbReference>
<evidence type="ECO:0000256" key="1">
    <source>
        <dbReference type="ARBA" id="ARBA00023015"/>
    </source>
</evidence>
<sequence>MPVSPISILNPSALDAYTDLRSVPKHRHFGRNDIIDRLRLAVPFDYISISGLDVDHYRFGHGFSIDTDMPPAFLEAYDADRLFSVDPFILVAQSSTSIVVEREVYAEHEPPPRLIYLQRTFGLHNRTLIPVMRNDVIYGAICLARSTPFEESELNFLSVVAGSIHTAVTKPLMDRFAADQLRLSKGEIACLAQASLGLTSEAIAVATGYQPDTVNSYIKSAVKKLGAMNRTQAIAEAIRRRLIT</sequence>
<dbReference type="SUPFAM" id="SSF75516">
    <property type="entry name" value="Pheromone-binding domain of LuxR-like quorum-sensing transcription factors"/>
    <property type="match status" value="1"/>
</dbReference>
<dbReference type="SUPFAM" id="SSF46894">
    <property type="entry name" value="C-terminal effector domain of the bipartite response regulators"/>
    <property type="match status" value="1"/>
</dbReference>
<keyword evidence="1" id="KW-0805">Transcription regulation</keyword>
<dbReference type="SMART" id="SM00421">
    <property type="entry name" value="HTH_LUXR"/>
    <property type="match status" value="1"/>
</dbReference>
<organism evidence="5 6">
    <name type="scientific">Agrobacterium bohemicum</name>
    <dbReference type="NCBI Taxonomy" id="2052828"/>
    <lineage>
        <taxon>Bacteria</taxon>
        <taxon>Pseudomonadati</taxon>
        <taxon>Pseudomonadota</taxon>
        <taxon>Alphaproteobacteria</taxon>
        <taxon>Hyphomicrobiales</taxon>
        <taxon>Rhizobiaceae</taxon>
        <taxon>Rhizobium/Agrobacterium group</taxon>
        <taxon>Agrobacterium</taxon>
    </lineage>
</organism>
<protein>
    <submittedName>
        <fullName evidence="5">DNA-binding protein</fullName>
    </submittedName>
</protein>
<dbReference type="Pfam" id="PF03472">
    <property type="entry name" value="Autoind_bind"/>
    <property type="match status" value="1"/>
</dbReference>
<dbReference type="Gene3D" id="3.30.450.80">
    <property type="entry name" value="Transcription factor LuxR-like, autoinducer-binding domain"/>
    <property type="match status" value="1"/>
</dbReference>
<evidence type="ECO:0000259" key="4">
    <source>
        <dbReference type="PROSITE" id="PS50043"/>
    </source>
</evidence>
<dbReference type="InterPro" id="IPR036693">
    <property type="entry name" value="TF_LuxR_autoind-bd_dom_sf"/>
</dbReference>
<evidence type="ECO:0000256" key="3">
    <source>
        <dbReference type="ARBA" id="ARBA00023163"/>
    </source>
</evidence>
<dbReference type="GO" id="GO:0006355">
    <property type="term" value="P:regulation of DNA-templated transcription"/>
    <property type="evidence" value="ECO:0007669"/>
    <property type="project" value="InterPro"/>
</dbReference>
<dbReference type="RefSeq" id="WP_067653477.1">
    <property type="nucleotide sequence ID" value="NZ_KQ961037.1"/>
</dbReference>
<dbReference type="GO" id="GO:0003677">
    <property type="term" value="F:DNA binding"/>
    <property type="evidence" value="ECO:0007669"/>
    <property type="project" value="UniProtKB-KW"/>
</dbReference>
<keyword evidence="3" id="KW-0804">Transcription</keyword>
<evidence type="ECO:0000313" key="6">
    <source>
        <dbReference type="Proteomes" id="UP000070498"/>
    </source>
</evidence>
<dbReference type="PROSITE" id="PS50043">
    <property type="entry name" value="HTH_LUXR_2"/>
    <property type="match status" value="1"/>
</dbReference>
<dbReference type="EMBL" id="LNUW01000008">
    <property type="protein sequence ID" value="KXG87155.1"/>
    <property type="molecule type" value="Genomic_DNA"/>
</dbReference>